<name>A0A2I7N5E5_9NEIS</name>
<evidence type="ECO:0000256" key="7">
    <source>
        <dbReference type="ARBA" id="ARBA00023136"/>
    </source>
</evidence>
<dbReference type="SUPFAM" id="SSF81345">
    <property type="entry name" value="ABC transporter involved in vitamin B12 uptake, BtuC"/>
    <property type="match status" value="1"/>
</dbReference>
<dbReference type="Pfam" id="PF01032">
    <property type="entry name" value="FecCD"/>
    <property type="match status" value="1"/>
</dbReference>
<evidence type="ECO:0008006" key="11">
    <source>
        <dbReference type="Google" id="ProtNLM"/>
    </source>
</evidence>
<dbReference type="Gene3D" id="1.10.3470.10">
    <property type="entry name" value="ABC transporter involved in vitamin B12 uptake, BtuC"/>
    <property type="match status" value="1"/>
</dbReference>
<feature type="transmembrane region" description="Helical" evidence="8">
    <location>
        <begin position="124"/>
        <end position="145"/>
    </location>
</feature>
<gene>
    <name evidence="9" type="ORF">CUN60_04975</name>
</gene>
<keyword evidence="10" id="KW-1185">Reference proteome</keyword>
<evidence type="ECO:0000256" key="5">
    <source>
        <dbReference type="ARBA" id="ARBA00022692"/>
    </source>
</evidence>
<evidence type="ECO:0000256" key="2">
    <source>
        <dbReference type="ARBA" id="ARBA00007935"/>
    </source>
</evidence>
<dbReference type="PANTHER" id="PTHR30472">
    <property type="entry name" value="FERRIC ENTEROBACTIN TRANSPORT SYSTEM PERMEASE PROTEIN"/>
    <property type="match status" value="1"/>
</dbReference>
<keyword evidence="3" id="KW-0813">Transport</keyword>
<dbReference type="GO" id="GO:0005886">
    <property type="term" value="C:plasma membrane"/>
    <property type="evidence" value="ECO:0007669"/>
    <property type="project" value="UniProtKB-SubCell"/>
</dbReference>
<keyword evidence="6 8" id="KW-1133">Transmembrane helix</keyword>
<keyword evidence="4" id="KW-1003">Cell membrane</keyword>
<dbReference type="CDD" id="cd06550">
    <property type="entry name" value="TM_ABC_iron-siderophores_like"/>
    <property type="match status" value="1"/>
</dbReference>
<dbReference type="InterPro" id="IPR037294">
    <property type="entry name" value="ABC_BtuC-like"/>
</dbReference>
<dbReference type="AlphaFoldDB" id="A0A2I7N5E5"/>
<feature type="transmembrane region" description="Helical" evidence="8">
    <location>
        <begin position="311"/>
        <end position="331"/>
    </location>
</feature>
<sequence length="336" mass="36396">MTIQQTSRFKRYILPYILLLTILFCLFFYSLTLGAVKSSFSQITSCFSQEQSATICHIIAVTRLPRTITAVMAGSSFALAGAILYYITRNQLACPSLLGINQGAILGILLCLIIMPFISLPGIIAAAIIGGIISGIIVYSIVSLIGVSNLKLVLVGQAINIFLYALGQVLIVLFPDKTGGMLVTLNGSLAGTSWQKIEIIAPFITIIILISILLAKKIYLLSLGKEIALSIGINANQLLIIIFFLIVGLCSLAVTMVGQLLFFPLIAVHLSKPLLRGRNPYHFCIITCLVGAILMLASDCLMRYIYTMQEIPLGIFMAIIGAPILILSSRLKRAQP</sequence>
<dbReference type="GO" id="GO:0022857">
    <property type="term" value="F:transmembrane transporter activity"/>
    <property type="evidence" value="ECO:0007669"/>
    <property type="project" value="InterPro"/>
</dbReference>
<dbReference type="GO" id="GO:0033214">
    <property type="term" value="P:siderophore-iron import into cell"/>
    <property type="evidence" value="ECO:0007669"/>
    <property type="project" value="TreeGrafter"/>
</dbReference>
<dbReference type="EMBL" id="CP024847">
    <property type="protein sequence ID" value="AUR51670.1"/>
    <property type="molecule type" value="Genomic_DNA"/>
</dbReference>
<dbReference type="PRINTS" id="PR00173">
    <property type="entry name" value="EDTRNSPORT"/>
</dbReference>
<evidence type="ECO:0000256" key="3">
    <source>
        <dbReference type="ARBA" id="ARBA00022448"/>
    </source>
</evidence>
<evidence type="ECO:0000313" key="10">
    <source>
        <dbReference type="Proteomes" id="UP000236655"/>
    </source>
</evidence>
<feature type="transmembrane region" description="Helical" evidence="8">
    <location>
        <begin position="12"/>
        <end position="31"/>
    </location>
</feature>
<feature type="transmembrane region" description="Helical" evidence="8">
    <location>
        <begin position="152"/>
        <end position="174"/>
    </location>
</feature>
<keyword evidence="7 8" id="KW-0472">Membrane</keyword>
<evidence type="ECO:0000256" key="4">
    <source>
        <dbReference type="ARBA" id="ARBA00022475"/>
    </source>
</evidence>
<reference evidence="10" key="1">
    <citation type="submission" date="2017-11" db="EMBL/GenBank/DDBJ databases">
        <authorList>
            <person name="Chan K.G."/>
            <person name="Lee L.S."/>
        </authorList>
    </citation>
    <scope>NUCLEOTIDE SEQUENCE [LARGE SCALE GENOMIC DNA]</scope>
    <source>
        <strain evidence="10">DSM 100970</strain>
    </source>
</reference>
<feature type="transmembrane region" description="Helical" evidence="8">
    <location>
        <begin position="283"/>
        <end position="305"/>
    </location>
</feature>
<feature type="transmembrane region" description="Helical" evidence="8">
    <location>
        <begin position="194"/>
        <end position="215"/>
    </location>
</feature>
<evidence type="ECO:0000256" key="8">
    <source>
        <dbReference type="SAM" id="Phobius"/>
    </source>
</evidence>
<comment type="subcellular location">
    <subcellularLocation>
        <location evidence="1">Cell membrane</location>
        <topology evidence="1">Multi-pass membrane protein</topology>
    </subcellularLocation>
</comment>
<feature type="transmembrane region" description="Helical" evidence="8">
    <location>
        <begin position="99"/>
        <end position="118"/>
    </location>
</feature>
<dbReference type="OrthoDB" id="9782305at2"/>
<comment type="similarity">
    <text evidence="2">Belongs to the binding-protein-dependent transport system permease family. FecCD subfamily.</text>
</comment>
<dbReference type="RefSeq" id="WP_102950969.1">
    <property type="nucleotide sequence ID" value="NZ_CP024847.1"/>
</dbReference>
<accession>A0A2I7N5E5</accession>
<keyword evidence="5 8" id="KW-0812">Transmembrane</keyword>
<feature type="transmembrane region" description="Helical" evidence="8">
    <location>
        <begin position="68"/>
        <end position="87"/>
    </location>
</feature>
<feature type="transmembrane region" description="Helical" evidence="8">
    <location>
        <begin position="252"/>
        <end position="271"/>
    </location>
</feature>
<organism evidence="9 10">
    <name type="scientific">Aquella oligotrophica</name>
    <dbReference type="NCBI Taxonomy" id="2067065"/>
    <lineage>
        <taxon>Bacteria</taxon>
        <taxon>Pseudomonadati</taxon>
        <taxon>Pseudomonadota</taxon>
        <taxon>Betaproteobacteria</taxon>
        <taxon>Neisseriales</taxon>
        <taxon>Neisseriaceae</taxon>
        <taxon>Aquella</taxon>
    </lineage>
</organism>
<evidence type="ECO:0000256" key="6">
    <source>
        <dbReference type="ARBA" id="ARBA00022989"/>
    </source>
</evidence>
<dbReference type="Proteomes" id="UP000236655">
    <property type="component" value="Chromosome"/>
</dbReference>
<protein>
    <recommendedName>
        <fullName evidence="11">Iron ABC transporter permease</fullName>
    </recommendedName>
</protein>
<evidence type="ECO:0000256" key="1">
    <source>
        <dbReference type="ARBA" id="ARBA00004651"/>
    </source>
</evidence>
<proteinExistence type="inferred from homology"/>
<evidence type="ECO:0000313" key="9">
    <source>
        <dbReference type="EMBL" id="AUR51670.1"/>
    </source>
</evidence>
<dbReference type="PANTHER" id="PTHR30472:SF25">
    <property type="entry name" value="ABC TRANSPORTER PERMEASE PROTEIN MJ0876-RELATED"/>
    <property type="match status" value="1"/>
</dbReference>
<dbReference type="KEGG" id="nba:CUN60_04975"/>
<dbReference type="InterPro" id="IPR000522">
    <property type="entry name" value="ABC_transptr_permease_BtuC"/>
</dbReference>